<evidence type="ECO:0000313" key="1">
    <source>
        <dbReference type="EMBL" id="KAH7907857.1"/>
    </source>
</evidence>
<reference evidence="1" key="1">
    <citation type="journal article" date="2021" name="New Phytol.">
        <title>Evolutionary innovations through gain and loss of genes in the ectomycorrhizal Boletales.</title>
        <authorList>
            <person name="Wu G."/>
            <person name="Miyauchi S."/>
            <person name="Morin E."/>
            <person name="Kuo A."/>
            <person name="Drula E."/>
            <person name="Varga T."/>
            <person name="Kohler A."/>
            <person name="Feng B."/>
            <person name="Cao Y."/>
            <person name="Lipzen A."/>
            <person name="Daum C."/>
            <person name="Hundley H."/>
            <person name="Pangilinan J."/>
            <person name="Johnson J."/>
            <person name="Barry K."/>
            <person name="LaButti K."/>
            <person name="Ng V."/>
            <person name="Ahrendt S."/>
            <person name="Min B."/>
            <person name="Choi I.G."/>
            <person name="Park H."/>
            <person name="Plett J.M."/>
            <person name="Magnuson J."/>
            <person name="Spatafora J.W."/>
            <person name="Nagy L.G."/>
            <person name="Henrissat B."/>
            <person name="Grigoriev I.V."/>
            <person name="Yang Z.L."/>
            <person name="Xu J."/>
            <person name="Martin F.M."/>
        </authorList>
    </citation>
    <scope>NUCLEOTIDE SEQUENCE</scope>
    <source>
        <strain evidence="1">ATCC 28755</strain>
    </source>
</reference>
<protein>
    <submittedName>
        <fullName evidence="1">Cyanovirin-N</fullName>
    </submittedName>
</protein>
<keyword evidence="2" id="KW-1185">Reference proteome</keyword>
<comment type="caution">
    <text evidence="1">The sequence shown here is derived from an EMBL/GenBank/DDBJ whole genome shotgun (WGS) entry which is preliminary data.</text>
</comment>
<organism evidence="1 2">
    <name type="scientific">Hygrophoropsis aurantiaca</name>
    <dbReference type="NCBI Taxonomy" id="72124"/>
    <lineage>
        <taxon>Eukaryota</taxon>
        <taxon>Fungi</taxon>
        <taxon>Dikarya</taxon>
        <taxon>Basidiomycota</taxon>
        <taxon>Agaricomycotina</taxon>
        <taxon>Agaricomycetes</taxon>
        <taxon>Agaricomycetidae</taxon>
        <taxon>Boletales</taxon>
        <taxon>Coniophorineae</taxon>
        <taxon>Hygrophoropsidaceae</taxon>
        <taxon>Hygrophoropsis</taxon>
    </lineage>
</organism>
<sequence length="195" mass="21417">MQFAHLQLLVAGLFVFVPSAAVAQDWYNTCQSTLPYVSGNYLYATCRTDSGTQSSTSLNLDACIANYNGQLACAANGYFSGSCDTASCELAAEDISVMECYCKNDSGSYVASLVDLGKWIRTGIFIQRMSAKSECVVHVEQIHVSRTRTGSWHVTEQSCHDHDGTQKSGQEDTGVYSFGLGFLYNRDFTGFDYEF</sequence>
<dbReference type="Proteomes" id="UP000790377">
    <property type="component" value="Unassembled WGS sequence"/>
</dbReference>
<gene>
    <name evidence="1" type="ORF">BJ138DRAFT_1013870</name>
</gene>
<dbReference type="EMBL" id="MU267864">
    <property type="protein sequence ID" value="KAH7907857.1"/>
    <property type="molecule type" value="Genomic_DNA"/>
</dbReference>
<name>A0ACB8A3T7_9AGAM</name>
<evidence type="ECO:0000313" key="2">
    <source>
        <dbReference type="Proteomes" id="UP000790377"/>
    </source>
</evidence>
<accession>A0ACB8A3T7</accession>
<proteinExistence type="predicted"/>